<dbReference type="Pfam" id="PF00642">
    <property type="entry name" value="zf-CCCH"/>
    <property type="match status" value="5"/>
</dbReference>
<feature type="zinc finger region" description="C3H1-type" evidence="5">
    <location>
        <begin position="45"/>
        <end position="73"/>
    </location>
</feature>
<feature type="domain" description="C3H1-type" evidence="7">
    <location>
        <begin position="338"/>
        <end position="366"/>
    </location>
</feature>
<gene>
    <name evidence="8" type="ORF">GIB67_034550</name>
</gene>
<dbReference type="InterPro" id="IPR050974">
    <property type="entry name" value="Plant_ZF_CCCH"/>
</dbReference>
<evidence type="ECO:0000256" key="1">
    <source>
        <dbReference type="ARBA" id="ARBA00022723"/>
    </source>
</evidence>
<feature type="zinc finger region" description="C3H1-type" evidence="5">
    <location>
        <begin position="90"/>
        <end position="118"/>
    </location>
</feature>
<proteinExistence type="predicted"/>
<feature type="domain" description="C3H1-type" evidence="7">
    <location>
        <begin position="45"/>
        <end position="73"/>
    </location>
</feature>
<evidence type="ECO:0000256" key="2">
    <source>
        <dbReference type="ARBA" id="ARBA00022771"/>
    </source>
</evidence>
<feature type="compositionally biased region" description="Low complexity" evidence="6">
    <location>
        <begin position="433"/>
        <end position="447"/>
    </location>
</feature>
<accession>A0A7J7PBW5</accession>
<reference evidence="8 9" key="1">
    <citation type="journal article" date="2020" name="IScience">
        <title>Genome Sequencing of the Endangered Kingdonia uniflora (Circaeasteraceae, Ranunculales) Reveals Potential Mechanisms of Evolutionary Specialization.</title>
        <authorList>
            <person name="Sun Y."/>
            <person name="Deng T."/>
            <person name="Zhang A."/>
            <person name="Moore M.J."/>
            <person name="Landis J.B."/>
            <person name="Lin N."/>
            <person name="Zhang H."/>
            <person name="Zhang X."/>
            <person name="Huang J."/>
            <person name="Zhang X."/>
            <person name="Sun H."/>
            <person name="Wang H."/>
        </authorList>
    </citation>
    <scope>NUCLEOTIDE SEQUENCE [LARGE SCALE GENOMIC DNA]</scope>
    <source>
        <strain evidence="8">TB1705</strain>
        <tissue evidence="8">Leaf</tissue>
    </source>
</reference>
<dbReference type="PROSITE" id="PS50103">
    <property type="entry name" value="ZF_C3H1"/>
    <property type="match status" value="5"/>
</dbReference>
<feature type="zinc finger region" description="C3H1-type" evidence="5">
    <location>
        <begin position="338"/>
        <end position="366"/>
    </location>
</feature>
<evidence type="ECO:0000256" key="6">
    <source>
        <dbReference type="SAM" id="MobiDB-lite"/>
    </source>
</evidence>
<organism evidence="8 9">
    <name type="scientific">Kingdonia uniflora</name>
    <dbReference type="NCBI Taxonomy" id="39325"/>
    <lineage>
        <taxon>Eukaryota</taxon>
        <taxon>Viridiplantae</taxon>
        <taxon>Streptophyta</taxon>
        <taxon>Embryophyta</taxon>
        <taxon>Tracheophyta</taxon>
        <taxon>Spermatophyta</taxon>
        <taxon>Magnoliopsida</taxon>
        <taxon>Ranunculales</taxon>
        <taxon>Circaeasteraceae</taxon>
        <taxon>Kingdonia</taxon>
    </lineage>
</organism>
<evidence type="ECO:0000256" key="4">
    <source>
        <dbReference type="ARBA" id="ARBA00023125"/>
    </source>
</evidence>
<evidence type="ECO:0000313" key="9">
    <source>
        <dbReference type="Proteomes" id="UP000541444"/>
    </source>
</evidence>
<sequence>MEKTPLVIGSESDRSRPDWNSPVPQTGFQESMWQLKLSGREYPDRPGEPNCVYYVRTGSCGYGASCRFNHPLDRTTAAEVLRQGGEYPEREGQPVCQYFLKTGTCKFGASCKYHHPKHGIGPVNVVSFNYLGYPLRPGEKECAYYEKTGQCKFGVTCKFHHPQPMHTSVPTPAPTFYQTVQSPLAPPTQQFGRVTPSWQLSRPPLLTNTYMHGPYPPPVLFPPAMVHVSGWNTYTTPVTSVASVSTQPTIQEGPLYGVTTLSPSAPPFRGPYASVPFAAGPVSGLPKENTFPERPGQVECKFYMRTGYCKFGSACKYHHPSEAPNTQFFLNPMGLPLRPGAPPCTFYQYNGACSYGLTCKFDHPIGTLSYSPSASSLADVPIAPYPVGLSMTTLAPSSSSSDLRLEFITGSNKDSISTKVPSPDKTPSGSIGSIFSKSASAHSSSPK</sequence>
<dbReference type="GO" id="GO:0003677">
    <property type="term" value="F:DNA binding"/>
    <property type="evidence" value="ECO:0007669"/>
    <property type="project" value="UniProtKB-KW"/>
</dbReference>
<evidence type="ECO:0000259" key="7">
    <source>
        <dbReference type="PROSITE" id="PS50103"/>
    </source>
</evidence>
<dbReference type="InterPro" id="IPR036855">
    <property type="entry name" value="Znf_CCCH_sf"/>
</dbReference>
<dbReference type="AlphaFoldDB" id="A0A7J7PBW5"/>
<feature type="region of interest" description="Disordered" evidence="6">
    <location>
        <begin position="413"/>
        <end position="447"/>
    </location>
</feature>
<evidence type="ECO:0000256" key="5">
    <source>
        <dbReference type="PROSITE-ProRule" id="PRU00723"/>
    </source>
</evidence>
<feature type="compositionally biased region" description="Polar residues" evidence="6">
    <location>
        <begin position="413"/>
        <end position="431"/>
    </location>
</feature>
<dbReference type="OrthoDB" id="411372at2759"/>
<dbReference type="GO" id="GO:0003729">
    <property type="term" value="F:mRNA binding"/>
    <property type="evidence" value="ECO:0007669"/>
    <property type="project" value="TreeGrafter"/>
</dbReference>
<feature type="domain" description="C3H1-type" evidence="7">
    <location>
        <begin position="294"/>
        <end position="322"/>
    </location>
</feature>
<keyword evidence="2 5" id="KW-0863">Zinc-finger</keyword>
<evidence type="ECO:0000313" key="8">
    <source>
        <dbReference type="EMBL" id="KAF6176688.1"/>
    </source>
</evidence>
<protein>
    <recommendedName>
        <fullName evidence="7">C3H1-type domain-containing protein</fullName>
    </recommendedName>
</protein>
<dbReference type="Proteomes" id="UP000541444">
    <property type="component" value="Unassembled WGS sequence"/>
</dbReference>
<keyword evidence="9" id="KW-1185">Reference proteome</keyword>
<dbReference type="PANTHER" id="PTHR12506:SF41">
    <property type="entry name" value="ZINC FINGER CCCH DOMAIN-CONTAINING PROTEIN 58"/>
    <property type="match status" value="1"/>
</dbReference>
<name>A0A7J7PBW5_9MAGN</name>
<dbReference type="GO" id="GO:0008270">
    <property type="term" value="F:zinc ion binding"/>
    <property type="evidence" value="ECO:0007669"/>
    <property type="project" value="UniProtKB-KW"/>
</dbReference>
<dbReference type="EMBL" id="JACGCM010000067">
    <property type="protein sequence ID" value="KAF6176688.1"/>
    <property type="molecule type" value="Genomic_DNA"/>
</dbReference>
<keyword evidence="3 5" id="KW-0862">Zinc</keyword>
<dbReference type="SUPFAM" id="SSF90229">
    <property type="entry name" value="CCCH zinc finger"/>
    <property type="match status" value="5"/>
</dbReference>
<feature type="region of interest" description="Disordered" evidence="6">
    <location>
        <begin position="1"/>
        <end position="26"/>
    </location>
</feature>
<dbReference type="PANTHER" id="PTHR12506">
    <property type="entry name" value="PROTEIN PHOSPHATASE RELATED"/>
    <property type="match status" value="1"/>
</dbReference>
<dbReference type="Gene3D" id="2.30.30.1190">
    <property type="match status" value="1"/>
</dbReference>
<dbReference type="Gene3D" id="4.10.1000.10">
    <property type="entry name" value="Zinc finger, CCCH-type"/>
    <property type="match status" value="2"/>
</dbReference>
<keyword evidence="4" id="KW-0238">DNA-binding</keyword>
<keyword evidence="1 5" id="KW-0479">Metal-binding</keyword>
<evidence type="ECO:0000256" key="3">
    <source>
        <dbReference type="ARBA" id="ARBA00022833"/>
    </source>
</evidence>
<feature type="domain" description="C3H1-type" evidence="7">
    <location>
        <begin position="90"/>
        <end position="118"/>
    </location>
</feature>
<feature type="zinc finger region" description="C3H1-type" evidence="5">
    <location>
        <begin position="294"/>
        <end position="322"/>
    </location>
</feature>
<feature type="domain" description="C3H1-type" evidence="7">
    <location>
        <begin position="136"/>
        <end position="164"/>
    </location>
</feature>
<dbReference type="InterPro" id="IPR000571">
    <property type="entry name" value="Znf_CCCH"/>
</dbReference>
<feature type="zinc finger region" description="C3H1-type" evidence="5">
    <location>
        <begin position="136"/>
        <end position="164"/>
    </location>
</feature>
<dbReference type="SMART" id="SM00356">
    <property type="entry name" value="ZnF_C3H1"/>
    <property type="match status" value="5"/>
</dbReference>
<comment type="caution">
    <text evidence="8">The sequence shown here is derived from an EMBL/GenBank/DDBJ whole genome shotgun (WGS) entry which is preliminary data.</text>
</comment>